<comment type="function">
    <text evidence="2">Antitoxin component of a type II toxin-antitoxin (TA) system.</text>
</comment>
<evidence type="ECO:0000313" key="4">
    <source>
        <dbReference type="Proteomes" id="UP000054624"/>
    </source>
</evidence>
<proteinExistence type="inferred from homology"/>
<evidence type="ECO:0000256" key="2">
    <source>
        <dbReference type="RuleBase" id="RU362080"/>
    </source>
</evidence>
<dbReference type="InterPro" id="IPR036165">
    <property type="entry name" value="YefM-like_sf"/>
</dbReference>
<evidence type="ECO:0000313" key="3">
    <source>
        <dbReference type="EMBL" id="SAK56957.1"/>
    </source>
</evidence>
<dbReference type="EMBL" id="FCOI02000006">
    <property type="protein sequence ID" value="SAK56957.1"/>
    <property type="molecule type" value="Genomic_DNA"/>
</dbReference>
<dbReference type="SUPFAM" id="SSF143120">
    <property type="entry name" value="YefM-like"/>
    <property type="match status" value="1"/>
</dbReference>
<comment type="similarity">
    <text evidence="1 2">Belongs to the phD/YefM antitoxin family.</text>
</comment>
<protein>
    <recommendedName>
        <fullName evidence="2">Antitoxin</fullName>
    </recommendedName>
</protein>
<dbReference type="STRING" id="1777137.AWB76_02380"/>
<reference evidence="4" key="1">
    <citation type="submission" date="2016-01" db="EMBL/GenBank/DDBJ databases">
        <authorList>
            <person name="Peeters Charlotte."/>
        </authorList>
    </citation>
    <scope>NUCLEOTIDE SEQUENCE [LARGE SCALE GENOMIC DNA]</scope>
</reference>
<gene>
    <name evidence="3" type="ORF">AWB76_02380</name>
</gene>
<keyword evidence="4" id="KW-1185">Reference proteome</keyword>
<sequence>MQIITATDLARQTRQILDAVARNGETVIIERNNLPVARLMPPAPVMTAAQALAGLPAVLTPQQGQAWLEESRVDFDEGVRDPWASPRP</sequence>
<dbReference type="NCBIfam" id="TIGR01552">
    <property type="entry name" value="phd_fam"/>
    <property type="match status" value="1"/>
</dbReference>
<evidence type="ECO:0000256" key="1">
    <source>
        <dbReference type="ARBA" id="ARBA00009981"/>
    </source>
</evidence>
<dbReference type="Proteomes" id="UP000054624">
    <property type="component" value="Unassembled WGS sequence"/>
</dbReference>
<dbReference type="AlphaFoldDB" id="A0A158AIT6"/>
<dbReference type="Gene3D" id="3.40.1620.10">
    <property type="entry name" value="YefM-like domain"/>
    <property type="match status" value="1"/>
</dbReference>
<name>A0A158AIT6_9BURK</name>
<dbReference type="InterPro" id="IPR006442">
    <property type="entry name" value="Antitoxin_Phd/YefM"/>
</dbReference>
<dbReference type="RefSeq" id="WP_061160289.1">
    <property type="nucleotide sequence ID" value="NZ_FCOI02000006.1"/>
</dbReference>
<organism evidence="3 4">
    <name type="scientific">Caballeronia temeraria</name>
    <dbReference type="NCBI Taxonomy" id="1777137"/>
    <lineage>
        <taxon>Bacteria</taxon>
        <taxon>Pseudomonadati</taxon>
        <taxon>Pseudomonadota</taxon>
        <taxon>Betaproteobacteria</taxon>
        <taxon>Burkholderiales</taxon>
        <taxon>Burkholderiaceae</taxon>
        <taxon>Caballeronia</taxon>
    </lineage>
</organism>
<dbReference type="OrthoDB" id="5520839at2"/>
<accession>A0A158AIT6</accession>
<dbReference type="Pfam" id="PF02604">
    <property type="entry name" value="PhdYeFM_antitox"/>
    <property type="match status" value="1"/>
</dbReference>